<dbReference type="GO" id="GO:0000398">
    <property type="term" value="P:mRNA splicing, via spliceosome"/>
    <property type="evidence" value="ECO:0007669"/>
    <property type="project" value="TreeGrafter"/>
</dbReference>
<dbReference type="SMART" id="SM00360">
    <property type="entry name" value="RRM"/>
    <property type="match status" value="1"/>
</dbReference>
<dbReference type="PANTHER" id="PTHR48026">
    <property type="entry name" value="HOMOLOGOUS TO DROSOPHILA SQD (SQUID) PROTEIN"/>
    <property type="match status" value="1"/>
</dbReference>
<dbReference type="Pfam" id="PF00076">
    <property type="entry name" value="RRM_1"/>
    <property type="match status" value="1"/>
</dbReference>
<evidence type="ECO:0000313" key="5">
    <source>
        <dbReference type="Proteomes" id="UP000887560"/>
    </source>
</evidence>
<organism evidence="5 6">
    <name type="scientific">Meloidogyne floridensis</name>
    <dbReference type="NCBI Taxonomy" id="298350"/>
    <lineage>
        <taxon>Eukaryota</taxon>
        <taxon>Metazoa</taxon>
        <taxon>Ecdysozoa</taxon>
        <taxon>Nematoda</taxon>
        <taxon>Chromadorea</taxon>
        <taxon>Rhabditida</taxon>
        <taxon>Tylenchina</taxon>
        <taxon>Tylenchomorpha</taxon>
        <taxon>Tylenchoidea</taxon>
        <taxon>Meloidogynidae</taxon>
        <taxon>Meloidogyninae</taxon>
        <taxon>Meloidogyne</taxon>
    </lineage>
</organism>
<dbReference type="PANTHER" id="PTHR48026:SF14">
    <property type="entry name" value="HETEROGENEOUS NUCLEAR RIBONUCLEOPROTEIN A1"/>
    <property type="match status" value="1"/>
</dbReference>
<dbReference type="PROSITE" id="PS50102">
    <property type="entry name" value="RRM"/>
    <property type="match status" value="1"/>
</dbReference>
<dbReference type="InterPro" id="IPR012677">
    <property type="entry name" value="Nucleotide-bd_a/b_plait_sf"/>
</dbReference>
<reference evidence="6" key="1">
    <citation type="submission" date="2022-11" db="UniProtKB">
        <authorList>
            <consortium name="WormBaseParasite"/>
        </authorList>
    </citation>
    <scope>IDENTIFICATION</scope>
</reference>
<dbReference type="GO" id="GO:0003730">
    <property type="term" value="F:mRNA 3'-UTR binding"/>
    <property type="evidence" value="ECO:0007669"/>
    <property type="project" value="TreeGrafter"/>
</dbReference>
<dbReference type="AlphaFoldDB" id="A0A915P5F8"/>
<accession>A0A915P5F8</accession>
<evidence type="ECO:0000313" key="6">
    <source>
        <dbReference type="WBParaSite" id="scf7180000424024.g12049"/>
    </source>
</evidence>
<proteinExistence type="predicted"/>
<name>A0A915P5F8_9BILA</name>
<dbReference type="Gene3D" id="3.30.70.330">
    <property type="match status" value="1"/>
</dbReference>
<keyword evidence="1" id="KW-0677">Repeat</keyword>
<dbReference type="FunFam" id="3.30.70.330:FF:000040">
    <property type="entry name" value="Heterogeneous nuclear ribonucleoprotein A2/B1"/>
    <property type="match status" value="1"/>
</dbReference>
<dbReference type="InterPro" id="IPR000504">
    <property type="entry name" value="RRM_dom"/>
</dbReference>
<evidence type="ECO:0000256" key="1">
    <source>
        <dbReference type="ARBA" id="ARBA00022737"/>
    </source>
</evidence>
<keyword evidence="2 3" id="KW-0694">RNA-binding</keyword>
<feature type="domain" description="RRM" evidence="4">
    <location>
        <begin position="35"/>
        <end position="103"/>
    </location>
</feature>
<dbReference type="GO" id="GO:0098687">
    <property type="term" value="C:chromosomal region"/>
    <property type="evidence" value="ECO:0007669"/>
    <property type="project" value="UniProtKB-ARBA"/>
</dbReference>
<dbReference type="WBParaSite" id="scf7180000424024.g12049">
    <property type="protein sequence ID" value="scf7180000424024.g12049"/>
    <property type="gene ID" value="scf7180000424024.g12049"/>
</dbReference>
<evidence type="ECO:0000256" key="2">
    <source>
        <dbReference type="ARBA" id="ARBA00022884"/>
    </source>
</evidence>
<keyword evidence="5" id="KW-1185">Reference proteome</keyword>
<dbReference type="InterPro" id="IPR035979">
    <property type="entry name" value="RBD_domain_sf"/>
</dbReference>
<dbReference type="SUPFAM" id="SSF54928">
    <property type="entry name" value="RNA-binding domain, RBD"/>
    <property type="match status" value="1"/>
</dbReference>
<evidence type="ECO:0000256" key="3">
    <source>
        <dbReference type="PROSITE-ProRule" id="PRU00176"/>
    </source>
</evidence>
<protein>
    <submittedName>
        <fullName evidence="6">RRM domain-containing protein</fullName>
    </submittedName>
</protein>
<dbReference type="GO" id="GO:0071013">
    <property type="term" value="C:catalytic step 2 spliceosome"/>
    <property type="evidence" value="ECO:0007669"/>
    <property type="project" value="TreeGrafter"/>
</dbReference>
<evidence type="ECO:0000259" key="4">
    <source>
        <dbReference type="PROSITE" id="PS50102"/>
    </source>
</evidence>
<dbReference type="Proteomes" id="UP000887560">
    <property type="component" value="Unplaced"/>
</dbReference>
<sequence>MPPVLSLCPILTPLRVIPLFSPQPTTTPPQPSQHRKLFIGGLNHETTDDQLCDYYSKWGQVVDCIVIRDPVSRHSRGFGFVTFALAEMADAAMAERPHTIGGKADALLCYSCEGITCSYNPNPINCEYTVRSCMRVYNIMNGMTIKAGCLLPFFESCDMLQQIGGDQIRCTSCGFDHCNTITAPYFPGPGGNDGRIPWSGEGPNPYFPGTGRFPQRPPYYGTGGPVAKGCGSCNNDKNCVECSNDKCNTFELIRWNFLYCMINGNSNFCYKGLSCIYKKIDDKRWFSGCGKCKAGDEQCYQCETNNCNTREEYEKVLFCFNSEEKEVGPRYCNKKSCFISVDFVKGILL</sequence>